<name>A0A0U1KSW8_9FIRM</name>
<sequence length="107" mass="12517">MYEIKYLPLARKDLTDIVTYITDHLKASKAAMDLLNALYESISRLEQFPYSCKVYQPIKALKGEYRILPVKNYAVFYVVKEQVVEIHRVVYAKMDLSKVMHPSLTTR</sequence>
<dbReference type="InterPro" id="IPR007712">
    <property type="entry name" value="RelE/ParE_toxin"/>
</dbReference>
<evidence type="ECO:0000313" key="3">
    <source>
        <dbReference type="Proteomes" id="UP000049855"/>
    </source>
</evidence>
<evidence type="ECO:0000313" key="2">
    <source>
        <dbReference type="EMBL" id="CQR70501.1"/>
    </source>
</evidence>
<keyword evidence="1" id="KW-1277">Toxin-antitoxin system</keyword>
<dbReference type="RefSeq" id="WP_021169234.1">
    <property type="nucleotide sequence ID" value="NZ_CTRP01000003.1"/>
</dbReference>
<reference evidence="3" key="1">
    <citation type="submission" date="2015-03" db="EMBL/GenBank/DDBJ databases">
        <authorList>
            <person name="Nijsse Bart"/>
        </authorList>
    </citation>
    <scope>NUCLEOTIDE SEQUENCE [LARGE SCALE GENOMIC DNA]</scope>
</reference>
<dbReference type="Pfam" id="PF05016">
    <property type="entry name" value="ParE_toxin"/>
    <property type="match status" value="1"/>
</dbReference>
<dbReference type="EMBL" id="CTRP01000003">
    <property type="protein sequence ID" value="CQR70501.1"/>
    <property type="molecule type" value="Genomic_DNA"/>
</dbReference>
<dbReference type="NCBIfam" id="TIGR02385">
    <property type="entry name" value="RelE_StbE"/>
    <property type="match status" value="1"/>
</dbReference>
<keyword evidence="3" id="KW-1185">Reference proteome</keyword>
<evidence type="ECO:0000256" key="1">
    <source>
        <dbReference type="ARBA" id="ARBA00022649"/>
    </source>
</evidence>
<dbReference type="Gene3D" id="3.30.2310.20">
    <property type="entry name" value="RelE-like"/>
    <property type="match status" value="1"/>
</dbReference>
<gene>
    <name evidence="2" type="ORF">SpAn4DRAFT_1470</name>
</gene>
<protein>
    <submittedName>
        <fullName evidence="2">Death on curing protein, Doc toxin</fullName>
    </submittedName>
</protein>
<proteinExistence type="predicted"/>
<dbReference type="AlphaFoldDB" id="A0A0U1KSW8"/>
<organism evidence="2 3">
    <name type="scientific">Sporomusa ovata</name>
    <dbReference type="NCBI Taxonomy" id="2378"/>
    <lineage>
        <taxon>Bacteria</taxon>
        <taxon>Bacillati</taxon>
        <taxon>Bacillota</taxon>
        <taxon>Negativicutes</taxon>
        <taxon>Selenomonadales</taxon>
        <taxon>Sporomusaceae</taxon>
        <taxon>Sporomusa</taxon>
    </lineage>
</organism>
<dbReference type="InterPro" id="IPR035093">
    <property type="entry name" value="RelE/ParE_toxin_dom_sf"/>
</dbReference>
<accession>A0A0U1KSW8</accession>
<dbReference type="Proteomes" id="UP000049855">
    <property type="component" value="Unassembled WGS sequence"/>
</dbReference>